<dbReference type="Proteomes" id="UP000828390">
    <property type="component" value="Unassembled WGS sequence"/>
</dbReference>
<sequence length="112" mass="12622">MPTYYLLKHDCNTYCVLKTTEVGLVFTLHKAQLSVTDCVPGHTKGRLPSRLSEEKTDGQYERVHVSPHGSIVSAAYNRPEWRMILKCLLVPHFNPNNQTSVGSDHGDDDEIL</sequence>
<accession>A0A9D4JXK1</accession>
<keyword evidence="2" id="KW-1185">Reference proteome</keyword>
<reference evidence="1" key="2">
    <citation type="submission" date="2020-11" db="EMBL/GenBank/DDBJ databases">
        <authorList>
            <person name="McCartney M.A."/>
            <person name="Auch B."/>
            <person name="Kono T."/>
            <person name="Mallez S."/>
            <person name="Becker A."/>
            <person name="Gohl D.M."/>
            <person name="Silverstein K.A.T."/>
            <person name="Koren S."/>
            <person name="Bechman K.B."/>
            <person name="Herman A."/>
            <person name="Abrahante J.E."/>
            <person name="Garbe J."/>
        </authorList>
    </citation>
    <scope>NUCLEOTIDE SEQUENCE</scope>
    <source>
        <strain evidence="1">Duluth1</strain>
        <tissue evidence="1">Whole animal</tissue>
    </source>
</reference>
<dbReference type="EMBL" id="JAIWYP010000005">
    <property type="protein sequence ID" value="KAH3824182.1"/>
    <property type="molecule type" value="Genomic_DNA"/>
</dbReference>
<protein>
    <submittedName>
        <fullName evidence="1">Uncharacterized protein</fullName>
    </submittedName>
</protein>
<evidence type="ECO:0000313" key="1">
    <source>
        <dbReference type="EMBL" id="KAH3824182.1"/>
    </source>
</evidence>
<gene>
    <name evidence="1" type="ORF">DPMN_126013</name>
</gene>
<evidence type="ECO:0000313" key="2">
    <source>
        <dbReference type="Proteomes" id="UP000828390"/>
    </source>
</evidence>
<name>A0A9D4JXK1_DREPO</name>
<reference evidence="1" key="1">
    <citation type="journal article" date="2019" name="bioRxiv">
        <title>The Genome of the Zebra Mussel, Dreissena polymorpha: A Resource for Invasive Species Research.</title>
        <authorList>
            <person name="McCartney M.A."/>
            <person name="Auch B."/>
            <person name="Kono T."/>
            <person name="Mallez S."/>
            <person name="Zhang Y."/>
            <person name="Obille A."/>
            <person name="Becker A."/>
            <person name="Abrahante J.E."/>
            <person name="Garbe J."/>
            <person name="Badalamenti J.P."/>
            <person name="Herman A."/>
            <person name="Mangelson H."/>
            <person name="Liachko I."/>
            <person name="Sullivan S."/>
            <person name="Sone E.D."/>
            <person name="Koren S."/>
            <person name="Silverstein K.A.T."/>
            <person name="Beckman K.B."/>
            <person name="Gohl D.M."/>
        </authorList>
    </citation>
    <scope>NUCLEOTIDE SEQUENCE</scope>
    <source>
        <strain evidence="1">Duluth1</strain>
        <tissue evidence="1">Whole animal</tissue>
    </source>
</reference>
<comment type="caution">
    <text evidence="1">The sequence shown here is derived from an EMBL/GenBank/DDBJ whole genome shotgun (WGS) entry which is preliminary data.</text>
</comment>
<proteinExistence type="predicted"/>
<organism evidence="1 2">
    <name type="scientific">Dreissena polymorpha</name>
    <name type="common">Zebra mussel</name>
    <name type="synonym">Mytilus polymorpha</name>
    <dbReference type="NCBI Taxonomy" id="45954"/>
    <lineage>
        <taxon>Eukaryota</taxon>
        <taxon>Metazoa</taxon>
        <taxon>Spiralia</taxon>
        <taxon>Lophotrochozoa</taxon>
        <taxon>Mollusca</taxon>
        <taxon>Bivalvia</taxon>
        <taxon>Autobranchia</taxon>
        <taxon>Heteroconchia</taxon>
        <taxon>Euheterodonta</taxon>
        <taxon>Imparidentia</taxon>
        <taxon>Neoheterodontei</taxon>
        <taxon>Myida</taxon>
        <taxon>Dreissenoidea</taxon>
        <taxon>Dreissenidae</taxon>
        <taxon>Dreissena</taxon>
    </lineage>
</organism>
<dbReference type="AlphaFoldDB" id="A0A9D4JXK1"/>